<dbReference type="AlphaFoldDB" id="A0A974PRL2"/>
<dbReference type="SUPFAM" id="SSF51735">
    <property type="entry name" value="NAD(P)-binding Rossmann-fold domains"/>
    <property type="match status" value="1"/>
</dbReference>
<dbReference type="KEGG" id="xdi:EZH22_09450"/>
<dbReference type="CDD" id="cd05233">
    <property type="entry name" value="SDR_c"/>
    <property type="match status" value="1"/>
</dbReference>
<dbReference type="SMART" id="SM00822">
    <property type="entry name" value="PKS_KR"/>
    <property type="match status" value="1"/>
</dbReference>
<dbReference type="FunFam" id="3.40.50.720:FF:000173">
    <property type="entry name" value="3-oxoacyl-[acyl-carrier protein] reductase"/>
    <property type="match status" value="1"/>
</dbReference>
<dbReference type="Pfam" id="PF13561">
    <property type="entry name" value="adh_short_C2"/>
    <property type="match status" value="1"/>
</dbReference>
<dbReference type="InterPro" id="IPR036291">
    <property type="entry name" value="NAD(P)-bd_dom_sf"/>
</dbReference>
<dbReference type="Proteomes" id="UP000596427">
    <property type="component" value="Chromosome"/>
</dbReference>
<proteinExistence type="inferred from homology"/>
<dbReference type="InterPro" id="IPR050259">
    <property type="entry name" value="SDR"/>
</dbReference>
<evidence type="ECO:0000313" key="4">
    <source>
        <dbReference type="EMBL" id="QRG08487.1"/>
    </source>
</evidence>
<protein>
    <submittedName>
        <fullName evidence="4">SDR family oxidoreductase</fullName>
    </submittedName>
</protein>
<accession>A0A974PRL2</accession>
<dbReference type="InterPro" id="IPR057326">
    <property type="entry name" value="KR_dom"/>
</dbReference>
<feature type="domain" description="Ketoreductase" evidence="3">
    <location>
        <begin position="4"/>
        <end position="171"/>
    </location>
</feature>
<evidence type="ECO:0000313" key="5">
    <source>
        <dbReference type="Proteomes" id="UP000596427"/>
    </source>
</evidence>
<keyword evidence="5" id="KW-1185">Reference proteome</keyword>
<sequence>MSVERTLVTGGAGGIGLAVARREIAAGRAVVVLDRAPPPQDLDARFIAVDMMDEAATSAALAQALVGGSITRLVNNVGMVRPALLDDTTAADFAGVMRLNLGTAIQCTQALLPGMRAARFGRVVNVSSRAAYGKELRTAYAASKAGLLGATRTWALELGKDGITVNAVAPGPIATPLFTAANPPDAPRTRAIIEGIPVGRVGLPEDVAEAIGFFLGTQAGFITGQTLAVCGGVTVGKGTV</sequence>
<name>A0A974PRL2_9HYPH</name>
<dbReference type="PANTHER" id="PTHR42879">
    <property type="entry name" value="3-OXOACYL-(ACYL-CARRIER-PROTEIN) REDUCTASE"/>
    <property type="match status" value="1"/>
</dbReference>
<evidence type="ECO:0000256" key="2">
    <source>
        <dbReference type="ARBA" id="ARBA00023002"/>
    </source>
</evidence>
<comment type="similarity">
    <text evidence="1">Belongs to the short-chain dehydrogenases/reductases (SDR) family.</text>
</comment>
<dbReference type="InterPro" id="IPR002347">
    <property type="entry name" value="SDR_fam"/>
</dbReference>
<dbReference type="GO" id="GO:0016491">
    <property type="term" value="F:oxidoreductase activity"/>
    <property type="evidence" value="ECO:0007669"/>
    <property type="project" value="UniProtKB-KW"/>
</dbReference>
<dbReference type="RefSeq" id="WP_203195397.1">
    <property type="nucleotide sequence ID" value="NZ_CP063362.1"/>
</dbReference>
<dbReference type="Gene3D" id="3.40.50.720">
    <property type="entry name" value="NAD(P)-binding Rossmann-like Domain"/>
    <property type="match status" value="1"/>
</dbReference>
<reference evidence="4 5" key="1">
    <citation type="submission" date="2020-10" db="EMBL/GenBank/DDBJ databases">
        <title>Degradation of 1,4-Dioxane by Xanthobacter sp. YN2, via a Novel Group-2 Soluble Di-Iron Monooxygenase.</title>
        <authorList>
            <person name="Ma F."/>
            <person name="Wang Y."/>
            <person name="Yang J."/>
            <person name="Guo H."/>
            <person name="Su D."/>
            <person name="Yu L."/>
        </authorList>
    </citation>
    <scope>NUCLEOTIDE SEQUENCE [LARGE SCALE GENOMIC DNA]</scope>
    <source>
        <strain evidence="4 5">YN2</strain>
    </source>
</reference>
<dbReference type="PRINTS" id="PR00080">
    <property type="entry name" value="SDRFAMILY"/>
</dbReference>
<dbReference type="PANTHER" id="PTHR42879:SF2">
    <property type="entry name" value="3-OXOACYL-[ACYL-CARRIER-PROTEIN] REDUCTASE FABG"/>
    <property type="match status" value="1"/>
</dbReference>
<dbReference type="PRINTS" id="PR00081">
    <property type="entry name" value="GDHRDH"/>
</dbReference>
<dbReference type="EMBL" id="CP063362">
    <property type="protein sequence ID" value="QRG08487.1"/>
    <property type="molecule type" value="Genomic_DNA"/>
</dbReference>
<keyword evidence="2" id="KW-0560">Oxidoreductase</keyword>
<evidence type="ECO:0000259" key="3">
    <source>
        <dbReference type="SMART" id="SM00822"/>
    </source>
</evidence>
<gene>
    <name evidence="4" type="ORF">EZH22_09450</name>
</gene>
<organism evidence="4 5">
    <name type="scientific">Xanthobacter dioxanivorans</name>
    <dbReference type="NCBI Taxonomy" id="2528964"/>
    <lineage>
        <taxon>Bacteria</taxon>
        <taxon>Pseudomonadati</taxon>
        <taxon>Pseudomonadota</taxon>
        <taxon>Alphaproteobacteria</taxon>
        <taxon>Hyphomicrobiales</taxon>
        <taxon>Xanthobacteraceae</taxon>
        <taxon>Xanthobacter</taxon>
    </lineage>
</organism>
<evidence type="ECO:0000256" key="1">
    <source>
        <dbReference type="ARBA" id="ARBA00006484"/>
    </source>
</evidence>